<dbReference type="EMBL" id="SZZH01000001">
    <property type="protein sequence ID" value="TKV60194.1"/>
    <property type="molecule type" value="Genomic_DNA"/>
</dbReference>
<accession>A0A4U6QIG4</accession>
<name>A0A4U6QIG4_9ACTN</name>
<proteinExistence type="predicted"/>
<protein>
    <submittedName>
        <fullName evidence="1">Uncharacterized protein</fullName>
    </submittedName>
</protein>
<comment type="caution">
    <text evidence="1">The sequence shown here is derived from an EMBL/GenBank/DDBJ whole genome shotgun (WGS) entry which is preliminary data.</text>
</comment>
<organism evidence="1 2">
    <name type="scientific">Nakamurella flava</name>
    <dbReference type="NCBI Taxonomy" id="2576308"/>
    <lineage>
        <taxon>Bacteria</taxon>
        <taxon>Bacillati</taxon>
        <taxon>Actinomycetota</taxon>
        <taxon>Actinomycetes</taxon>
        <taxon>Nakamurellales</taxon>
        <taxon>Nakamurellaceae</taxon>
        <taxon>Nakamurella</taxon>
    </lineage>
</organism>
<keyword evidence="2" id="KW-1185">Reference proteome</keyword>
<dbReference type="RefSeq" id="WP_137447497.1">
    <property type="nucleotide sequence ID" value="NZ_SZZH01000001.1"/>
</dbReference>
<dbReference type="Proteomes" id="UP000306985">
    <property type="component" value="Unassembled WGS sequence"/>
</dbReference>
<dbReference type="AlphaFoldDB" id="A0A4U6QIG4"/>
<evidence type="ECO:0000313" key="1">
    <source>
        <dbReference type="EMBL" id="TKV60194.1"/>
    </source>
</evidence>
<gene>
    <name evidence="1" type="ORF">FDO65_00185</name>
</gene>
<evidence type="ECO:0000313" key="2">
    <source>
        <dbReference type="Proteomes" id="UP000306985"/>
    </source>
</evidence>
<reference evidence="1 2" key="1">
    <citation type="submission" date="2019-05" db="EMBL/GenBank/DDBJ databases">
        <title>Nakamurella sp. N5BH11, whole genome shotgun sequence.</title>
        <authorList>
            <person name="Tuo L."/>
        </authorList>
    </citation>
    <scope>NUCLEOTIDE SEQUENCE [LARGE SCALE GENOMIC DNA]</scope>
    <source>
        <strain evidence="1 2">N5BH11</strain>
    </source>
</reference>
<sequence>MASDPTRLSATDDVAGIVVCDSQWAYLLGDGTWRVTSEHRVPEADLTTVADALRHPDEVAEPDTACSLIHIETPAVTVETMDGRRLNASVPRDPCHPQRDVLEVLGGVVTGQSAENRWRTERLQTDAELTSSCRPQEEKVGVISGDGLTQPPANAAPLTVPPEAADSGAAACLYGPAGPPAEPGTLDLVAQGTVDAALRDRLIASVTRTQPADRPGCTPADPWAGTAEGDTHLVLASPVTEWEGVPQPGYPFLALETGPCARVLDGGYQLAGWADPAVAEQVRAVARG</sequence>